<feature type="transmembrane region" description="Helical" evidence="1">
    <location>
        <begin position="195"/>
        <end position="212"/>
    </location>
</feature>
<dbReference type="PATRIC" id="fig|1423734.3.peg.3060"/>
<feature type="transmembrane region" description="Helical" evidence="1">
    <location>
        <begin position="171"/>
        <end position="189"/>
    </location>
</feature>
<evidence type="ECO:0000256" key="1">
    <source>
        <dbReference type="SAM" id="Phobius"/>
    </source>
</evidence>
<feature type="transmembrane region" description="Helical" evidence="1">
    <location>
        <begin position="305"/>
        <end position="325"/>
    </location>
</feature>
<accession>X0PEQ2</accession>
<feature type="transmembrane region" description="Helical" evidence="1">
    <location>
        <begin position="331"/>
        <end position="349"/>
    </location>
</feature>
<feature type="transmembrane region" description="Helical" evidence="1">
    <location>
        <begin position="141"/>
        <end position="159"/>
    </location>
</feature>
<keyword evidence="1" id="KW-0472">Membrane</keyword>
<feature type="transmembrane region" description="Helical" evidence="1">
    <location>
        <begin position="82"/>
        <end position="102"/>
    </location>
</feature>
<organism evidence="2 3">
    <name type="scientific">Agrilactobacillus composti DSM 18527 = JCM 14202</name>
    <dbReference type="NCBI Taxonomy" id="1423734"/>
    <lineage>
        <taxon>Bacteria</taxon>
        <taxon>Bacillati</taxon>
        <taxon>Bacillota</taxon>
        <taxon>Bacilli</taxon>
        <taxon>Lactobacillales</taxon>
        <taxon>Lactobacillaceae</taxon>
        <taxon>Agrilactobacillus</taxon>
    </lineage>
</organism>
<dbReference type="EMBL" id="AZGA01000005">
    <property type="protein sequence ID" value="KRM36256.1"/>
    <property type="molecule type" value="Genomic_DNA"/>
</dbReference>
<dbReference type="Proteomes" id="UP000051236">
    <property type="component" value="Unassembled WGS sequence"/>
</dbReference>
<evidence type="ECO:0000313" key="2">
    <source>
        <dbReference type="EMBL" id="KRM36256.1"/>
    </source>
</evidence>
<gene>
    <name evidence="2" type="ORF">FC83_GL003008</name>
</gene>
<reference evidence="2 3" key="1">
    <citation type="journal article" date="2015" name="Genome Announc.">
        <title>Expanding the biotechnology potential of lactobacilli through comparative genomics of 213 strains and associated genera.</title>
        <authorList>
            <person name="Sun Z."/>
            <person name="Harris H.M."/>
            <person name="McCann A."/>
            <person name="Guo C."/>
            <person name="Argimon S."/>
            <person name="Zhang W."/>
            <person name="Yang X."/>
            <person name="Jeffery I.B."/>
            <person name="Cooney J.C."/>
            <person name="Kagawa T.F."/>
            <person name="Liu W."/>
            <person name="Song Y."/>
            <person name="Salvetti E."/>
            <person name="Wrobel A."/>
            <person name="Rasinkangas P."/>
            <person name="Parkhill J."/>
            <person name="Rea M.C."/>
            <person name="O'Sullivan O."/>
            <person name="Ritari J."/>
            <person name="Douillard F.P."/>
            <person name="Paul Ross R."/>
            <person name="Yang R."/>
            <person name="Briner A.E."/>
            <person name="Felis G.E."/>
            <person name="de Vos W.M."/>
            <person name="Barrangou R."/>
            <person name="Klaenhammer T.R."/>
            <person name="Caufield P.W."/>
            <person name="Cui Y."/>
            <person name="Zhang H."/>
            <person name="O'Toole P.W."/>
        </authorList>
    </citation>
    <scope>NUCLEOTIDE SEQUENCE [LARGE SCALE GENOMIC DNA]</scope>
    <source>
        <strain evidence="2 3">DSM 18527</strain>
    </source>
</reference>
<dbReference type="Pfam" id="PF19528">
    <property type="entry name" value="DUF6056"/>
    <property type="match status" value="1"/>
</dbReference>
<feature type="transmembrane region" description="Helical" evidence="1">
    <location>
        <begin position="114"/>
        <end position="135"/>
    </location>
</feature>
<dbReference type="AlphaFoldDB" id="X0PEQ2"/>
<feature type="transmembrane region" description="Helical" evidence="1">
    <location>
        <begin position="276"/>
        <end position="296"/>
    </location>
</feature>
<name>X0PEQ2_9LACO</name>
<dbReference type="OrthoDB" id="1661582at2"/>
<evidence type="ECO:0000313" key="3">
    <source>
        <dbReference type="Proteomes" id="UP000051236"/>
    </source>
</evidence>
<dbReference type="eggNOG" id="ENOG5030X8W">
    <property type="taxonomic scope" value="Bacteria"/>
</dbReference>
<dbReference type="STRING" id="1423734.FC83_GL003008"/>
<comment type="caution">
    <text evidence="2">The sequence shown here is derived from an EMBL/GenBank/DDBJ whole genome shotgun (WGS) entry which is preliminary data.</text>
</comment>
<keyword evidence="1" id="KW-1133">Transmembrane helix</keyword>
<feature type="transmembrane region" description="Helical" evidence="1">
    <location>
        <begin position="361"/>
        <end position="382"/>
    </location>
</feature>
<dbReference type="InterPro" id="IPR045691">
    <property type="entry name" value="DUF6056"/>
</dbReference>
<feature type="transmembrane region" description="Helical" evidence="1">
    <location>
        <begin position="12"/>
        <end position="35"/>
    </location>
</feature>
<protein>
    <submittedName>
        <fullName evidence="2">Uncharacterized protein</fullName>
    </submittedName>
</protein>
<proteinExistence type="predicted"/>
<feature type="transmembrane region" description="Helical" evidence="1">
    <location>
        <begin position="219"/>
        <end position="238"/>
    </location>
</feature>
<keyword evidence="3" id="KW-1185">Reference proteome</keyword>
<keyword evidence="1" id="KW-0812">Transmembrane</keyword>
<dbReference type="RefSeq" id="WP_035452870.1">
    <property type="nucleotide sequence ID" value="NZ_AZGA01000005.1"/>
</dbReference>
<sequence length="460" mass="52041">MLATKSKQVSKLWLPIIFILQWLLVAGLNFLAPLFDDDLYMAQRYSSFAPIIDAAKYEYYNWNGRSIGQTIFRSLLNIPWPMYKILNALVFCILTFLILLYTSKNWRQLSPLRYMGIIAASWLFFPAFGQTILWAAGSGNYLWTTVLILAMGLPYLVRTFDIQTFTDKHRVNGWLKALFILPLGLLAGWSNENTSGGLIMAILLMLLYQLIFAKNKPAIWEYTGLMATVFGFLMLITAPGNAVRTAATLGASYQKISIVTRTLTGIKNVTVSLGKLHYPLLITIVVAIILLHTLWYNKDRMLKTYLWLLCGFATLYVLAVSPLGADGGRSFFGGIVFLIIGIFSSIPDRADLPTSDQRSRLTVLIVQDLFILLAIVAFIPGFKDLYQSSSALRTRYTYIQKEVKAGHTHLKVPPLYYYPHTKYAVNYDSQDLTTNPKEFPNDGYIVYFKGLKSIVIDRGK</sequence>